<gene>
    <name evidence="1" type="ORF">LXM24_06960</name>
</gene>
<accession>A0A9X1P869</accession>
<dbReference type="InterPro" id="IPR009241">
    <property type="entry name" value="HigB-like"/>
</dbReference>
<reference evidence="1" key="1">
    <citation type="submission" date="2021-12" db="EMBL/GenBank/DDBJ databases">
        <title>Novel species in genus Dyadobacter.</title>
        <authorList>
            <person name="Ma C."/>
        </authorList>
    </citation>
    <scope>NUCLEOTIDE SEQUENCE</scope>
    <source>
        <strain evidence="1">CY399</strain>
    </source>
</reference>
<dbReference type="Proteomes" id="UP001139700">
    <property type="component" value="Unassembled WGS sequence"/>
</dbReference>
<dbReference type="RefSeq" id="WP_234612259.1">
    <property type="nucleotide sequence ID" value="NZ_CP098806.1"/>
</dbReference>
<sequence>MEKKFEVELLPEAVKFLEELSVEAREKIYYNIKKSQYLTDAELFKKINKHIWEFRTMYQSKTYRLFAFWDEGAANNTIVIATHGIIKKTNKTPVKEIEKAENLRRQYLNERR</sequence>
<proteinExistence type="predicted"/>
<name>A0A9X1P869_9BACT</name>
<evidence type="ECO:0000313" key="2">
    <source>
        <dbReference type="Proteomes" id="UP001139700"/>
    </source>
</evidence>
<comment type="caution">
    <text evidence="1">The sequence shown here is derived from an EMBL/GenBank/DDBJ whole genome shotgun (WGS) entry which is preliminary data.</text>
</comment>
<dbReference type="EMBL" id="JAJTTA010000002">
    <property type="protein sequence ID" value="MCF0039820.1"/>
    <property type="molecule type" value="Genomic_DNA"/>
</dbReference>
<evidence type="ECO:0000313" key="1">
    <source>
        <dbReference type="EMBL" id="MCF0039820.1"/>
    </source>
</evidence>
<organism evidence="1 2">
    <name type="scientific">Dyadobacter fanqingshengii</name>
    <dbReference type="NCBI Taxonomy" id="2906443"/>
    <lineage>
        <taxon>Bacteria</taxon>
        <taxon>Pseudomonadati</taxon>
        <taxon>Bacteroidota</taxon>
        <taxon>Cytophagia</taxon>
        <taxon>Cytophagales</taxon>
        <taxon>Spirosomataceae</taxon>
        <taxon>Dyadobacter</taxon>
    </lineage>
</organism>
<dbReference type="Pfam" id="PF05973">
    <property type="entry name" value="Gp49"/>
    <property type="match status" value="1"/>
</dbReference>
<protein>
    <submittedName>
        <fullName evidence="1">Type II toxin-antitoxin system RelE/ParE family toxin</fullName>
    </submittedName>
</protein>
<keyword evidence="2" id="KW-1185">Reference proteome</keyword>
<dbReference type="AlphaFoldDB" id="A0A9X1P869"/>